<reference evidence="22 23" key="1">
    <citation type="journal article" date="2019" name="Gigascience">
        <title>Whole-genome sequence of the oriental lung fluke Paragonimus westermani.</title>
        <authorList>
            <person name="Oey H."/>
            <person name="Zakrzewski M."/>
            <person name="Narain K."/>
            <person name="Devi K.R."/>
            <person name="Agatsuma T."/>
            <person name="Nawaratna S."/>
            <person name="Gobert G.N."/>
            <person name="Jones M.K."/>
            <person name="Ragan M.A."/>
            <person name="McManus D.P."/>
            <person name="Krause L."/>
        </authorList>
    </citation>
    <scope>NUCLEOTIDE SEQUENCE [LARGE SCALE GENOMIC DNA]</scope>
    <source>
        <strain evidence="22 23">IND2009</strain>
    </source>
</reference>
<evidence type="ECO:0000256" key="16">
    <source>
        <dbReference type="ARBA" id="ARBA00023211"/>
    </source>
</evidence>
<evidence type="ECO:0000256" key="20">
    <source>
        <dbReference type="SAM" id="Phobius"/>
    </source>
</evidence>
<comment type="similarity">
    <text evidence="5">Belongs to the STT3 family.</text>
</comment>
<evidence type="ECO:0000256" key="9">
    <source>
        <dbReference type="ARBA" id="ARBA00022692"/>
    </source>
</evidence>
<dbReference type="AlphaFoldDB" id="A0A5J4NYF6"/>
<evidence type="ECO:0000256" key="14">
    <source>
        <dbReference type="ARBA" id="ARBA00023136"/>
    </source>
</evidence>
<comment type="cofactor">
    <cofactor evidence="1">
        <name>Mn(2+)</name>
        <dbReference type="ChEBI" id="CHEBI:29035"/>
    </cofactor>
</comment>
<keyword evidence="8" id="KW-0808">Transferase</keyword>
<comment type="cofactor">
    <cofactor evidence="2">
        <name>Mg(2+)</name>
        <dbReference type="ChEBI" id="CHEBI:18420"/>
    </cofactor>
</comment>
<dbReference type="Proteomes" id="UP000324629">
    <property type="component" value="Unassembled WGS sequence"/>
</dbReference>
<dbReference type="EC" id="2.4.99.18" evidence="6"/>
<dbReference type="InterPro" id="IPR003674">
    <property type="entry name" value="Oligo_trans_STT3"/>
</dbReference>
<evidence type="ECO:0000256" key="3">
    <source>
        <dbReference type="ARBA" id="ARBA00004477"/>
    </source>
</evidence>
<evidence type="ECO:0000256" key="17">
    <source>
        <dbReference type="ARBA" id="ARBA00040922"/>
    </source>
</evidence>
<comment type="pathway">
    <text evidence="4">Protein modification; protein glycosylation.</text>
</comment>
<evidence type="ECO:0000256" key="4">
    <source>
        <dbReference type="ARBA" id="ARBA00004922"/>
    </source>
</evidence>
<comment type="subunit">
    <text evidence="19">Component of the oligosaccharyltransferase (OST) complex. There are 2 OST complexes, OST-A and OST-B, which contain STT3A or STT3B as catalytic subunit, respectively. OST-A and OST-B contain common core subunits RPN1, RPN2, OST48, OST4, DAD1 and TMEM258, and OST-A contains DC2/OSTC and KRTCAP2/KCP2 specific accessory subunits. OST-A complex assembly occurs through the formation of 3 subcomplexes. Subcomplex 1 contains RPN1 and TMEM258, subcomplex 2 contains the OST-A-specific subunits STT3A, DC2/OSTC, and KCP2 as well as the core subunit OST4, and subcomplex 3 contains RPN2, DAD1, and OST48. The OST-A complex can form stable complexes with the Sec61 complex or with both the Sec61 and TRAP complexes.</text>
</comment>
<comment type="catalytic activity">
    <reaction evidence="18">
        <text>a di-trans,poly-cis-dolichyl diphosphooligosaccharide + L-asparaginyl-[protein] = N(4)-(oligosaccharide-(1-&gt;4)-N-acetyl-beta-D-glucosaminyl-(1-&gt;4)-N-acetyl-beta-D-glucosaminyl)-L-asparaginyl-[protein] + a di-trans,poly-cis-dolichyl diphosphate + H(+)</text>
        <dbReference type="Rhea" id="RHEA:22980"/>
        <dbReference type="Rhea" id="RHEA-COMP:12804"/>
        <dbReference type="Rhea" id="RHEA-COMP:12805"/>
        <dbReference type="Rhea" id="RHEA-COMP:19506"/>
        <dbReference type="Rhea" id="RHEA-COMP:19509"/>
        <dbReference type="ChEBI" id="CHEBI:15378"/>
        <dbReference type="ChEBI" id="CHEBI:50347"/>
        <dbReference type="ChEBI" id="CHEBI:57497"/>
        <dbReference type="ChEBI" id="CHEBI:57570"/>
        <dbReference type="ChEBI" id="CHEBI:132529"/>
        <dbReference type="EC" id="2.4.99.18"/>
    </reaction>
</comment>
<comment type="caution">
    <text evidence="22">The sequence shown here is derived from an EMBL/GenBank/DDBJ whole genome shotgun (WGS) entry which is preliminary data.</text>
</comment>
<sequence length="172" mass="19352">MNVWERLVPAGVILRVYAKQNDVREFPVTITDNRNTHCGGNCYCRFTSHGSRKNSPIVRTILISPRSDYAKNHIPINALVSEHQPTSWSSYYLDMQMLTVMFPVGLYYLLKQPTFEGIFIMTYGPTSLYLSGVMVHLILVLALVMCISGSVEVSSTFKSFVLNLDPGEHATT</sequence>
<keyword evidence="11" id="KW-0256">Endoplasmic reticulum</keyword>
<evidence type="ECO:0000256" key="15">
    <source>
        <dbReference type="ARBA" id="ARBA00023180"/>
    </source>
</evidence>
<dbReference type="GO" id="GO:0004579">
    <property type="term" value="F:dolichyl-diphosphooligosaccharide-protein glycotransferase activity"/>
    <property type="evidence" value="ECO:0007669"/>
    <property type="project" value="UniProtKB-EC"/>
</dbReference>
<dbReference type="PANTHER" id="PTHR13872">
    <property type="entry name" value="DOLICHYL-DIPHOSPHOOLIGOSACCHARIDE--PROTEIN GLYCOSYLTRANSFERASE SUBUNIT"/>
    <property type="match status" value="1"/>
</dbReference>
<dbReference type="GO" id="GO:0043687">
    <property type="term" value="P:post-translational protein modification"/>
    <property type="evidence" value="ECO:0007669"/>
    <property type="project" value="TreeGrafter"/>
</dbReference>
<evidence type="ECO:0000256" key="1">
    <source>
        <dbReference type="ARBA" id="ARBA00001936"/>
    </source>
</evidence>
<dbReference type="GO" id="GO:0005789">
    <property type="term" value="C:endoplasmic reticulum membrane"/>
    <property type="evidence" value="ECO:0007669"/>
    <property type="project" value="UniProtKB-SubCell"/>
</dbReference>
<keyword evidence="9 20" id="KW-0812">Transmembrane</keyword>
<dbReference type="EMBL" id="QNGE01000359">
    <property type="protein sequence ID" value="KAA3680757.1"/>
    <property type="molecule type" value="Genomic_DNA"/>
</dbReference>
<dbReference type="GO" id="GO:0046872">
    <property type="term" value="F:metal ion binding"/>
    <property type="evidence" value="ECO:0007669"/>
    <property type="project" value="UniProtKB-KW"/>
</dbReference>
<feature type="transmembrane region" description="Helical" evidence="20">
    <location>
        <begin position="129"/>
        <end position="151"/>
    </location>
</feature>
<dbReference type="PANTHER" id="PTHR13872:SF43">
    <property type="entry name" value="DOLICHYL-DIPHOSPHOOLIGOSACCHARIDE--PROTEIN GLYCOSYLTRANSFERASE SUBUNIT STT3A"/>
    <property type="match status" value="1"/>
</dbReference>
<evidence type="ECO:0000313" key="22">
    <source>
        <dbReference type="EMBL" id="KAA3680757.1"/>
    </source>
</evidence>
<proteinExistence type="inferred from homology"/>
<keyword evidence="13 20" id="KW-1133">Transmembrane helix</keyword>
<comment type="subcellular location">
    <subcellularLocation>
        <location evidence="3">Endoplasmic reticulum membrane</location>
        <topology evidence="3">Multi-pass membrane protein</topology>
    </subcellularLocation>
</comment>
<keyword evidence="12" id="KW-0460">Magnesium</keyword>
<dbReference type="InterPro" id="IPR048307">
    <property type="entry name" value="STT3_N"/>
</dbReference>
<keyword evidence="23" id="KW-1185">Reference proteome</keyword>
<evidence type="ECO:0000256" key="13">
    <source>
        <dbReference type="ARBA" id="ARBA00022989"/>
    </source>
</evidence>
<dbReference type="Pfam" id="PF02516">
    <property type="entry name" value="STT3"/>
    <property type="match status" value="1"/>
</dbReference>
<evidence type="ECO:0000259" key="21">
    <source>
        <dbReference type="Pfam" id="PF02516"/>
    </source>
</evidence>
<evidence type="ECO:0000256" key="11">
    <source>
        <dbReference type="ARBA" id="ARBA00022824"/>
    </source>
</evidence>
<accession>A0A5J4NYF6</accession>
<keyword evidence="7" id="KW-0328">Glycosyltransferase</keyword>
<evidence type="ECO:0000256" key="2">
    <source>
        <dbReference type="ARBA" id="ARBA00001946"/>
    </source>
</evidence>
<dbReference type="GO" id="GO:0018279">
    <property type="term" value="P:protein N-linked glycosylation via asparagine"/>
    <property type="evidence" value="ECO:0007669"/>
    <property type="project" value="TreeGrafter"/>
</dbReference>
<protein>
    <recommendedName>
        <fullName evidence="17">Dolichyl-diphosphooligosaccharide--protein glycosyltransferase subunit STT3A</fullName>
        <ecNumber evidence="6">2.4.99.18</ecNumber>
    </recommendedName>
</protein>
<evidence type="ECO:0000256" key="7">
    <source>
        <dbReference type="ARBA" id="ARBA00022676"/>
    </source>
</evidence>
<name>A0A5J4NYF6_9TREM</name>
<keyword evidence="16" id="KW-0464">Manganese</keyword>
<evidence type="ECO:0000256" key="10">
    <source>
        <dbReference type="ARBA" id="ARBA00022723"/>
    </source>
</evidence>
<gene>
    <name evidence="22" type="ORF">DEA37_0006974</name>
</gene>
<keyword evidence="10" id="KW-0479">Metal-binding</keyword>
<feature type="domain" description="Oligosaccharyl transferase STT3 N-terminal" evidence="21">
    <location>
        <begin position="66"/>
        <end position="148"/>
    </location>
</feature>
<organism evidence="22 23">
    <name type="scientific">Paragonimus westermani</name>
    <dbReference type="NCBI Taxonomy" id="34504"/>
    <lineage>
        <taxon>Eukaryota</taxon>
        <taxon>Metazoa</taxon>
        <taxon>Spiralia</taxon>
        <taxon>Lophotrochozoa</taxon>
        <taxon>Platyhelminthes</taxon>
        <taxon>Trematoda</taxon>
        <taxon>Digenea</taxon>
        <taxon>Plagiorchiida</taxon>
        <taxon>Troglotremata</taxon>
        <taxon>Troglotrematidae</taxon>
        <taxon>Paragonimus</taxon>
    </lineage>
</organism>
<dbReference type="UniPathway" id="UPA00378"/>
<keyword evidence="14 20" id="KW-0472">Membrane</keyword>
<evidence type="ECO:0000313" key="23">
    <source>
        <dbReference type="Proteomes" id="UP000324629"/>
    </source>
</evidence>
<evidence type="ECO:0000256" key="8">
    <source>
        <dbReference type="ARBA" id="ARBA00022679"/>
    </source>
</evidence>
<evidence type="ECO:0000256" key="12">
    <source>
        <dbReference type="ARBA" id="ARBA00022842"/>
    </source>
</evidence>
<evidence type="ECO:0000256" key="19">
    <source>
        <dbReference type="ARBA" id="ARBA00062993"/>
    </source>
</evidence>
<evidence type="ECO:0000256" key="6">
    <source>
        <dbReference type="ARBA" id="ARBA00012605"/>
    </source>
</evidence>
<keyword evidence="15" id="KW-0325">Glycoprotein</keyword>
<evidence type="ECO:0000256" key="18">
    <source>
        <dbReference type="ARBA" id="ARBA00048829"/>
    </source>
</evidence>
<evidence type="ECO:0000256" key="5">
    <source>
        <dbReference type="ARBA" id="ARBA00010810"/>
    </source>
</evidence>